<dbReference type="EMBL" id="KM236245">
    <property type="protein sequence ID" value="AIW03356.1"/>
    <property type="molecule type" value="Genomic_DNA"/>
</dbReference>
<dbReference type="RefSeq" id="YP_009151158.1">
    <property type="nucleotide sequence ID" value="NC_027366.1"/>
</dbReference>
<accession>A0A0A0RS76</accession>
<reference evidence="2 3" key="1">
    <citation type="submission" date="2014-07" db="EMBL/GenBank/DDBJ databases">
        <title>Complete Genome of Bacillus megaterium Myophage Mater.</title>
        <authorList>
            <person name="Lancaster J.C."/>
            <person name="Hodde M.K."/>
            <person name="Hernandez A.C."/>
            <person name="Everett G.F.K."/>
        </authorList>
    </citation>
    <scope>NUCLEOTIDE SEQUENCE [LARGE SCALE GENOMIC DNA]</scope>
</reference>
<dbReference type="KEGG" id="vg:24607104"/>
<gene>
    <name evidence="2" type="ORF">CPT_Mater199</name>
</gene>
<feature type="region of interest" description="Disordered" evidence="1">
    <location>
        <begin position="120"/>
        <end position="187"/>
    </location>
</feature>
<evidence type="ECO:0000313" key="3">
    <source>
        <dbReference type="Proteomes" id="UP000030206"/>
    </source>
</evidence>
<keyword evidence="3" id="KW-1185">Reference proteome</keyword>
<evidence type="ECO:0000313" key="2">
    <source>
        <dbReference type="EMBL" id="AIW03356.1"/>
    </source>
</evidence>
<dbReference type="Proteomes" id="UP000030206">
    <property type="component" value="Segment"/>
</dbReference>
<dbReference type="GeneID" id="24607104"/>
<feature type="compositionally biased region" description="Basic and acidic residues" evidence="1">
    <location>
        <begin position="152"/>
        <end position="171"/>
    </location>
</feature>
<sequence>MNRGKYSLSKSSMDNLMEKLTQIATENADTAVTGLQEAEITTGFVKALTKVKGLDDVIERNQQLSKAHIGLLNMYGFNSMYDMYLYAMSCDILPMELTKRKDYSKLVPVKRKVMRNGKETEITVYEDPDKGGSESNEGNSAGRGTQNAGVSHARELKGKVHGGPDKTDPKKVAKLKQAAKDMSGGQSFKESSTYYLELAGPDGEIAGIIGYSEESDYLVMDFYKTNGLVPGIAARGFSELIKLAVQNQKGVKVADQPQARPVFVQFGLEQDEDHWSISSDDLQKVFGESGNESEQ</sequence>
<name>A0A0A0RS76_9CAUD</name>
<organism evidence="2 3">
    <name type="scientific">Bacillus phage Mater</name>
    <dbReference type="NCBI Taxonomy" id="1540090"/>
    <lineage>
        <taxon>Viruses</taxon>
        <taxon>Duplodnaviria</taxon>
        <taxon>Heunggongvirae</taxon>
        <taxon>Uroviricota</taxon>
        <taxon>Caudoviricetes</taxon>
        <taxon>Herelleviridae</taxon>
        <taxon>Bastillevirinae</taxon>
        <taxon>Matervirus</taxon>
        <taxon>Matervirus mater</taxon>
    </lineage>
</organism>
<protein>
    <submittedName>
        <fullName evidence="2">Uncharacterized protein</fullName>
    </submittedName>
</protein>
<proteinExistence type="predicted"/>
<feature type="compositionally biased region" description="Basic and acidic residues" evidence="1">
    <location>
        <begin position="120"/>
        <end position="132"/>
    </location>
</feature>
<evidence type="ECO:0000256" key="1">
    <source>
        <dbReference type="SAM" id="MobiDB-lite"/>
    </source>
</evidence>
<dbReference type="OrthoDB" id="7253at10239"/>